<reference evidence="2" key="2">
    <citation type="journal article" date="2023" name="IMA Fungus">
        <title>Comparative genomic study of the Penicillium genus elucidates a diverse pangenome and 15 lateral gene transfer events.</title>
        <authorList>
            <person name="Petersen C."/>
            <person name="Sorensen T."/>
            <person name="Nielsen M.R."/>
            <person name="Sondergaard T.E."/>
            <person name="Sorensen J.L."/>
            <person name="Fitzpatrick D.A."/>
            <person name="Frisvad J.C."/>
            <person name="Nielsen K.L."/>
        </authorList>
    </citation>
    <scope>NUCLEOTIDE SEQUENCE</scope>
    <source>
        <strain evidence="2">IBT 30761</strain>
    </source>
</reference>
<protein>
    <submittedName>
        <fullName evidence="2">Uncharacterized protein</fullName>
    </submittedName>
</protein>
<dbReference type="GeneID" id="81360347"/>
<gene>
    <name evidence="2" type="ORF">N7532_008877</name>
</gene>
<dbReference type="EMBL" id="JAPQKI010000009">
    <property type="protein sequence ID" value="KAJ5090193.1"/>
    <property type="molecule type" value="Genomic_DNA"/>
</dbReference>
<feature type="region of interest" description="Disordered" evidence="1">
    <location>
        <begin position="1"/>
        <end position="85"/>
    </location>
</feature>
<name>A0A9W9K231_9EURO</name>
<keyword evidence="3" id="KW-1185">Reference proteome</keyword>
<evidence type="ECO:0000256" key="1">
    <source>
        <dbReference type="SAM" id="MobiDB-lite"/>
    </source>
</evidence>
<feature type="compositionally biased region" description="Polar residues" evidence="1">
    <location>
        <begin position="31"/>
        <end position="45"/>
    </location>
</feature>
<evidence type="ECO:0000313" key="3">
    <source>
        <dbReference type="Proteomes" id="UP001149074"/>
    </source>
</evidence>
<accession>A0A9W9K231</accession>
<evidence type="ECO:0000313" key="2">
    <source>
        <dbReference type="EMBL" id="KAJ5090193.1"/>
    </source>
</evidence>
<feature type="compositionally biased region" description="Low complexity" evidence="1">
    <location>
        <begin position="46"/>
        <end position="64"/>
    </location>
</feature>
<comment type="caution">
    <text evidence="2">The sequence shown here is derived from an EMBL/GenBank/DDBJ whole genome shotgun (WGS) entry which is preliminary data.</text>
</comment>
<organism evidence="2 3">
    <name type="scientific">Penicillium argentinense</name>
    <dbReference type="NCBI Taxonomy" id="1131581"/>
    <lineage>
        <taxon>Eukaryota</taxon>
        <taxon>Fungi</taxon>
        <taxon>Dikarya</taxon>
        <taxon>Ascomycota</taxon>
        <taxon>Pezizomycotina</taxon>
        <taxon>Eurotiomycetes</taxon>
        <taxon>Eurotiomycetidae</taxon>
        <taxon>Eurotiales</taxon>
        <taxon>Aspergillaceae</taxon>
        <taxon>Penicillium</taxon>
    </lineage>
</organism>
<sequence>MSSGNTYGGAPPTGYTGGPPPALRPGGYVSRSVQDSTSWQKTGVDTQQQQQQQQQPPQQYQAYPGTPPPQGAAPGSVSFLSQHPS</sequence>
<dbReference type="AlphaFoldDB" id="A0A9W9K231"/>
<dbReference type="Proteomes" id="UP001149074">
    <property type="component" value="Unassembled WGS sequence"/>
</dbReference>
<proteinExistence type="predicted"/>
<reference evidence="2" key="1">
    <citation type="submission" date="2022-11" db="EMBL/GenBank/DDBJ databases">
        <authorList>
            <person name="Petersen C."/>
        </authorList>
    </citation>
    <scope>NUCLEOTIDE SEQUENCE</scope>
    <source>
        <strain evidence="2">IBT 30761</strain>
    </source>
</reference>
<dbReference type="RefSeq" id="XP_056472174.1">
    <property type="nucleotide sequence ID" value="XM_056621368.1"/>
</dbReference>